<sequence length="247" mass="28523">MNAAQPLITPGRKTKGRNNIPIKSTDVFKSIVANLEQHKLTTFSVLHIAQSNMVQHRRVYDFFNLMTSLGVCKVASKGNLEWIGIDKAETSISDFYDELEVHALSSNFSLTFNLVSSPSLGNLAYHVIGLFLYLNMETLSLKQISRVFHDGKSDIRSLERRLYLVLSFLEVINLIKRSVQVGHYTLHVNREFMIKKAWEKRKEAIKISNLVSIESLLSHSDKALIHDAYKYRQRCFFEVMYKYFLNK</sequence>
<protein>
    <recommendedName>
        <fullName evidence="2">E2F/DP family winged-helix DNA-binding domain-containing protein</fullName>
    </recommendedName>
</protein>
<dbReference type="SMART" id="SM01372">
    <property type="entry name" value="E2F_TDP"/>
    <property type="match status" value="1"/>
</dbReference>
<dbReference type="Proteomes" id="UP000179807">
    <property type="component" value="Unassembled WGS sequence"/>
</dbReference>
<evidence type="ECO:0000259" key="2">
    <source>
        <dbReference type="SMART" id="SM01372"/>
    </source>
</evidence>
<accession>A0A1J4JDT3</accession>
<dbReference type="InterPro" id="IPR003316">
    <property type="entry name" value="E2F_WHTH_DNA-bd_dom"/>
</dbReference>
<keyword evidence="1" id="KW-0238">DNA-binding</keyword>
<evidence type="ECO:0000313" key="4">
    <source>
        <dbReference type="Proteomes" id="UP000179807"/>
    </source>
</evidence>
<dbReference type="AlphaFoldDB" id="A0A1J4JDT3"/>
<keyword evidence="1" id="KW-0539">Nucleus</keyword>
<dbReference type="SUPFAM" id="SSF46785">
    <property type="entry name" value="Winged helix' DNA-binding domain"/>
    <property type="match status" value="1"/>
</dbReference>
<keyword evidence="1" id="KW-0805">Transcription regulation</keyword>
<dbReference type="EMBL" id="MLAK01001124">
    <property type="protein sequence ID" value="OHS97314.1"/>
    <property type="molecule type" value="Genomic_DNA"/>
</dbReference>
<feature type="domain" description="E2F/DP family winged-helix DNA-binding" evidence="2">
    <location>
        <begin position="23"/>
        <end position="84"/>
    </location>
</feature>
<organism evidence="3 4">
    <name type="scientific">Tritrichomonas foetus</name>
    <dbReference type="NCBI Taxonomy" id="1144522"/>
    <lineage>
        <taxon>Eukaryota</taxon>
        <taxon>Metamonada</taxon>
        <taxon>Parabasalia</taxon>
        <taxon>Tritrichomonadida</taxon>
        <taxon>Tritrichomonadidae</taxon>
        <taxon>Tritrichomonas</taxon>
    </lineage>
</organism>
<dbReference type="RefSeq" id="XP_068350451.1">
    <property type="nucleotide sequence ID" value="XM_068510870.1"/>
</dbReference>
<name>A0A1J4JDT3_9EUKA</name>
<evidence type="ECO:0000313" key="3">
    <source>
        <dbReference type="EMBL" id="OHS97314.1"/>
    </source>
</evidence>
<dbReference type="VEuPathDB" id="TrichDB:TRFO_36509"/>
<proteinExistence type="inferred from homology"/>
<keyword evidence="1" id="KW-0804">Transcription</keyword>
<dbReference type="GO" id="GO:0003677">
    <property type="term" value="F:DNA binding"/>
    <property type="evidence" value="ECO:0007669"/>
    <property type="project" value="UniProtKB-KW"/>
</dbReference>
<dbReference type="GO" id="GO:0005667">
    <property type="term" value="C:transcription regulator complex"/>
    <property type="evidence" value="ECO:0007669"/>
    <property type="project" value="InterPro"/>
</dbReference>
<evidence type="ECO:0000256" key="1">
    <source>
        <dbReference type="RuleBase" id="RU003796"/>
    </source>
</evidence>
<dbReference type="GeneID" id="94845574"/>
<dbReference type="InterPro" id="IPR036388">
    <property type="entry name" value="WH-like_DNA-bd_sf"/>
</dbReference>
<dbReference type="Pfam" id="PF02319">
    <property type="entry name" value="WHD_E2F_TDP"/>
    <property type="match status" value="1"/>
</dbReference>
<comment type="similarity">
    <text evidence="1">Belongs to the E2F/DP family.</text>
</comment>
<dbReference type="GO" id="GO:0006355">
    <property type="term" value="P:regulation of DNA-templated transcription"/>
    <property type="evidence" value="ECO:0007669"/>
    <property type="project" value="InterPro"/>
</dbReference>
<reference evidence="3" key="1">
    <citation type="submission" date="2016-10" db="EMBL/GenBank/DDBJ databases">
        <authorList>
            <person name="Benchimol M."/>
            <person name="Almeida L.G."/>
            <person name="Vasconcelos A.T."/>
            <person name="Perreira-Neves A."/>
            <person name="Rosa I.A."/>
            <person name="Tasca T."/>
            <person name="Bogo M.R."/>
            <person name="de Souza W."/>
        </authorList>
    </citation>
    <scope>NUCLEOTIDE SEQUENCE [LARGE SCALE GENOMIC DNA]</scope>
    <source>
        <strain evidence="3">K</strain>
    </source>
</reference>
<comment type="subcellular location">
    <subcellularLocation>
        <location evidence="1">Nucleus</location>
    </subcellularLocation>
</comment>
<comment type="caution">
    <text evidence="3">The sequence shown here is derived from an EMBL/GenBank/DDBJ whole genome shotgun (WGS) entry which is preliminary data.</text>
</comment>
<keyword evidence="4" id="KW-1185">Reference proteome</keyword>
<gene>
    <name evidence="3" type="ORF">TRFO_36509</name>
</gene>
<dbReference type="GO" id="GO:0005634">
    <property type="term" value="C:nucleus"/>
    <property type="evidence" value="ECO:0007669"/>
    <property type="project" value="UniProtKB-SubCell"/>
</dbReference>
<dbReference type="Gene3D" id="1.10.10.10">
    <property type="entry name" value="Winged helix-like DNA-binding domain superfamily/Winged helix DNA-binding domain"/>
    <property type="match status" value="1"/>
</dbReference>
<dbReference type="InterPro" id="IPR036390">
    <property type="entry name" value="WH_DNA-bd_sf"/>
</dbReference>